<accession>Q6AJT9</accession>
<protein>
    <recommendedName>
        <fullName evidence="3">Flagellar assembly protein FliH</fullName>
    </recommendedName>
</protein>
<dbReference type="KEGG" id="dps:DP2658"/>
<evidence type="ECO:0000256" key="3">
    <source>
        <dbReference type="ARBA" id="ARBA00016507"/>
    </source>
</evidence>
<dbReference type="HOGENOM" id="CLU_958860_0_0_7"/>
<dbReference type="STRING" id="177439.DP2658"/>
<evidence type="ECO:0000256" key="6">
    <source>
        <dbReference type="ARBA" id="ARBA00022927"/>
    </source>
</evidence>
<gene>
    <name evidence="10" type="ordered locus">DP2658</name>
</gene>
<proteinExistence type="inferred from homology"/>
<keyword evidence="4" id="KW-0813">Transport</keyword>
<feature type="compositionally biased region" description="Basic and acidic residues" evidence="8">
    <location>
        <begin position="107"/>
        <end position="137"/>
    </location>
</feature>
<keyword evidence="7" id="KW-1006">Bacterial flagellum protein export</keyword>
<dbReference type="Pfam" id="PF02108">
    <property type="entry name" value="FliH"/>
    <property type="match status" value="1"/>
</dbReference>
<evidence type="ECO:0000313" key="11">
    <source>
        <dbReference type="Proteomes" id="UP000000602"/>
    </source>
</evidence>
<dbReference type="PANTHER" id="PTHR34982">
    <property type="entry name" value="YOP PROTEINS TRANSLOCATION PROTEIN L"/>
    <property type="match status" value="1"/>
</dbReference>
<name>Q6AJT9_DESPS</name>
<evidence type="ECO:0000256" key="5">
    <source>
        <dbReference type="ARBA" id="ARBA00022795"/>
    </source>
</evidence>
<feature type="domain" description="Flagellar assembly protein FliH/Type III secretion system HrpE" evidence="9">
    <location>
        <begin position="157"/>
        <end position="281"/>
    </location>
</feature>
<dbReference type="GO" id="GO:0044781">
    <property type="term" value="P:bacterial-type flagellum organization"/>
    <property type="evidence" value="ECO:0007669"/>
    <property type="project" value="UniProtKB-KW"/>
</dbReference>
<comment type="similarity">
    <text evidence="2">Belongs to the FliH family.</text>
</comment>
<evidence type="ECO:0000256" key="4">
    <source>
        <dbReference type="ARBA" id="ARBA00022448"/>
    </source>
</evidence>
<dbReference type="EMBL" id="CR522870">
    <property type="protein sequence ID" value="CAG37387.1"/>
    <property type="molecule type" value="Genomic_DNA"/>
</dbReference>
<evidence type="ECO:0000256" key="1">
    <source>
        <dbReference type="ARBA" id="ARBA00003041"/>
    </source>
</evidence>
<comment type="function">
    <text evidence="1">Needed for flagellar regrowth and assembly.</text>
</comment>
<evidence type="ECO:0000256" key="7">
    <source>
        <dbReference type="ARBA" id="ARBA00023225"/>
    </source>
</evidence>
<evidence type="ECO:0000256" key="2">
    <source>
        <dbReference type="ARBA" id="ARBA00006602"/>
    </source>
</evidence>
<evidence type="ECO:0000256" key="8">
    <source>
        <dbReference type="SAM" id="MobiDB-lite"/>
    </source>
</evidence>
<reference evidence="11" key="1">
    <citation type="journal article" date="2004" name="Environ. Microbiol.">
        <title>The genome of Desulfotalea psychrophila, a sulfate-reducing bacterium from permanently cold Arctic sediments.</title>
        <authorList>
            <person name="Rabus R."/>
            <person name="Ruepp A."/>
            <person name="Frickey T."/>
            <person name="Rattei T."/>
            <person name="Fartmann B."/>
            <person name="Stark M."/>
            <person name="Bauer M."/>
            <person name="Zibat A."/>
            <person name="Lombardot T."/>
            <person name="Becker I."/>
            <person name="Amann J."/>
            <person name="Gellner K."/>
            <person name="Teeling H."/>
            <person name="Leuschner W.D."/>
            <person name="Gloeckner F.-O."/>
            <person name="Lupas A.N."/>
            <person name="Amann R."/>
            <person name="Klenk H.-P."/>
        </authorList>
    </citation>
    <scope>NUCLEOTIDE SEQUENCE [LARGE SCALE GENOMIC DNA]</scope>
    <source>
        <strain evidence="11">DSM 12343 / LSv54</strain>
    </source>
</reference>
<feature type="region of interest" description="Disordered" evidence="8">
    <location>
        <begin position="37"/>
        <end position="137"/>
    </location>
</feature>
<dbReference type="GO" id="GO:0015031">
    <property type="term" value="P:protein transport"/>
    <property type="evidence" value="ECO:0007669"/>
    <property type="project" value="UniProtKB-KW"/>
</dbReference>
<evidence type="ECO:0000259" key="9">
    <source>
        <dbReference type="Pfam" id="PF02108"/>
    </source>
</evidence>
<dbReference type="InterPro" id="IPR051472">
    <property type="entry name" value="T3SS_Stator/FliH"/>
</dbReference>
<organism evidence="10 11">
    <name type="scientific">Desulfotalea psychrophila (strain LSv54 / DSM 12343)</name>
    <dbReference type="NCBI Taxonomy" id="177439"/>
    <lineage>
        <taxon>Bacteria</taxon>
        <taxon>Pseudomonadati</taxon>
        <taxon>Thermodesulfobacteriota</taxon>
        <taxon>Desulfobulbia</taxon>
        <taxon>Desulfobulbales</taxon>
        <taxon>Desulfocapsaceae</taxon>
        <taxon>Desulfotalea</taxon>
    </lineage>
</organism>
<keyword evidence="10" id="KW-0282">Flagellum</keyword>
<keyword evidence="11" id="KW-1185">Reference proteome</keyword>
<feature type="compositionally biased region" description="Basic and acidic residues" evidence="8">
    <location>
        <begin position="62"/>
        <end position="77"/>
    </location>
</feature>
<keyword evidence="6" id="KW-0653">Protein transport</keyword>
<keyword evidence="10" id="KW-0969">Cilium</keyword>
<keyword evidence="5" id="KW-1005">Bacterial flagellum biogenesis</keyword>
<dbReference type="AlphaFoldDB" id="Q6AJT9"/>
<dbReference type="GO" id="GO:0005829">
    <property type="term" value="C:cytosol"/>
    <property type="evidence" value="ECO:0007669"/>
    <property type="project" value="TreeGrafter"/>
</dbReference>
<keyword evidence="10" id="KW-0966">Cell projection</keyword>
<evidence type="ECO:0000313" key="10">
    <source>
        <dbReference type="EMBL" id="CAG37387.1"/>
    </source>
</evidence>
<dbReference type="InterPro" id="IPR018035">
    <property type="entry name" value="Flagellar_FliH/T3SS_HrpE"/>
</dbReference>
<dbReference type="eggNOG" id="COG1317">
    <property type="taxonomic scope" value="Bacteria"/>
</dbReference>
<sequence length="290" mass="32205">MVEVAMSLSRIFKDSANFEPENLTACPVATGWQAEQTSPQKKKIFHASKKEHLESIQPGQTRAREPLAKTAPAEKEALPAPAKQSAKHLQPKISKTIAPPSPIPDNYVDRDEAAREKERAFQDGKSSGLEEGREEGRIEGIKEGKRLLKDEFSLATKALLTSCQQLDSSKANLVVNSSAALKDFAIAIAEQIIRYSVKEHDITIIATIEEALQRAIKSQDFYIYLHPDDYQIVKEKAEDLISNVSGLDHVFLKKDVKIERGGAYMESDNCIVDATIASQFEVILKELEQS</sequence>
<dbReference type="SUPFAM" id="SSF160527">
    <property type="entry name" value="V-type ATPase subunit E-like"/>
    <property type="match status" value="1"/>
</dbReference>
<dbReference type="PANTHER" id="PTHR34982:SF1">
    <property type="entry name" value="FLAGELLAR ASSEMBLY PROTEIN FLIH"/>
    <property type="match status" value="1"/>
</dbReference>
<dbReference type="Proteomes" id="UP000000602">
    <property type="component" value="Chromosome"/>
</dbReference>